<comment type="function">
    <text evidence="6">Methylates ribosomal protein L11.</text>
</comment>
<dbReference type="GO" id="GO:0032259">
    <property type="term" value="P:methylation"/>
    <property type="evidence" value="ECO:0007669"/>
    <property type="project" value="UniProtKB-KW"/>
</dbReference>
<dbReference type="CDD" id="cd02440">
    <property type="entry name" value="AdoMet_MTases"/>
    <property type="match status" value="1"/>
</dbReference>
<protein>
    <recommendedName>
        <fullName evidence="6">Ribosomal protein L11 methyltransferase</fullName>
        <shortName evidence="6">L11 Mtase</shortName>
        <ecNumber evidence="6">2.1.1.-</ecNumber>
    </recommendedName>
</protein>
<dbReference type="GO" id="GO:0016279">
    <property type="term" value="F:protein-lysine N-methyltransferase activity"/>
    <property type="evidence" value="ECO:0007669"/>
    <property type="project" value="RHEA"/>
</dbReference>
<dbReference type="NCBIfam" id="TIGR00406">
    <property type="entry name" value="prmA"/>
    <property type="match status" value="1"/>
</dbReference>
<keyword evidence="2 6" id="KW-0963">Cytoplasm</keyword>
<proteinExistence type="inferred from homology"/>
<keyword evidence="7" id="KW-0689">Ribosomal protein</keyword>
<dbReference type="InterPro" id="IPR029063">
    <property type="entry name" value="SAM-dependent_MTases_sf"/>
</dbReference>
<evidence type="ECO:0000256" key="4">
    <source>
        <dbReference type="ARBA" id="ARBA00022679"/>
    </source>
</evidence>
<keyword evidence="4 6" id="KW-0808">Transferase</keyword>
<dbReference type="Gene3D" id="3.40.50.150">
    <property type="entry name" value="Vaccinia Virus protein VP39"/>
    <property type="match status" value="1"/>
</dbReference>
<dbReference type="PANTHER" id="PTHR43648:SF1">
    <property type="entry name" value="ELECTRON TRANSFER FLAVOPROTEIN BETA SUBUNIT LYSINE METHYLTRANSFERASE"/>
    <property type="match status" value="1"/>
</dbReference>
<evidence type="ECO:0000256" key="2">
    <source>
        <dbReference type="ARBA" id="ARBA00022490"/>
    </source>
</evidence>
<dbReference type="Proteomes" id="UP000192731">
    <property type="component" value="Unassembled WGS sequence"/>
</dbReference>
<dbReference type="Pfam" id="PF06325">
    <property type="entry name" value="PrmA"/>
    <property type="match status" value="1"/>
</dbReference>
<dbReference type="HAMAP" id="MF_00735">
    <property type="entry name" value="Methyltr_PrmA"/>
    <property type="match status" value="1"/>
</dbReference>
<feature type="binding site" evidence="6">
    <location>
        <position position="203"/>
    </location>
    <ligand>
        <name>S-adenosyl-L-methionine</name>
        <dbReference type="ChEBI" id="CHEBI:59789"/>
    </ligand>
</feature>
<organism evidence="7 8">
    <name type="scientific">Desulfonispora thiosulfatigenes DSM 11270</name>
    <dbReference type="NCBI Taxonomy" id="656914"/>
    <lineage>
        <taxon>Bacteria</taxon>
        <taxon>Bacillati</taxon>
        <taxon>Bacillota</taxon>
        <taxon>Clostridia</taxon>
        <taxon>Eubacteriales</taxon>
        <taxon>Peptococcaceae</taxon>
        <taxon>Desulfonispora</taxon>
    </lineage>
</organism>
<keyword evidence="3 6" id="KW-0489">Methyltransferase</keyword>
<keyword evidence="5 6" id="KW-0949">S-adenosyl-L-methionine</keyword>
<dbReference type="RefSeq" id="WP_084053165.1">
    <property type="nucleotide sequence ID" value="NZ_FWWT01000017.1"/>
</dbReference>
<name>A0A1W1VCG0_DESTI</name>
<reference evidence="7 8" key="1">
    <citation type="submission" date="2017-04" db="EMBL/GenBank/DDBJ databases">
        <authorList>
            <person name="Afonso C.L."/>
            <person name="Miller P.J."/>
            <person name="Scott M.A."/>
            <person name="Spackman E."/>
            <person name="Goraichik I."/>
            <person name="Dimitrov K.M."/>
            <person name="Suarez D.L."/>
            <person name="Swayne D.E."/>
        </authorList>
    </citation>
    <scope>NUCLEOTIDE SEQUENCE [LARGE SCALE GENOMIC DNA]</scope>
    <source>
        <strain evidence="7 8">DSM 11270</strain>
    </source>
</reference>
<dbReference type="GO" id="GO:0005737">
    <property type="term" value="C:cytoplasm"/>
    <property type="evidence" value="ECO:0007669"/>
    <property type="project" value="UniProtKB-SubCell"/>
</dbReference>
<dbReference type="OrthoDB" id="9785995at2"/>
<comment type="similarity">
    <text evidence="1 6">Belongs to the methyltransferase superfamily. PrmA family.</text>
</comment>
<evidence type="ECO:0000256" key="1">
    <source>
        <dbReference type="ARBA" id="ARBA00009741"/>
    </source>
</evidence>
<keyword evidence="8" id="KW-1185">Reference proteome</keyword>
<comment type="catalytic activity">
    <reaction evidence="6">
        <text>L-lysyl-[protein] + 3 S-adenosyl-L-methionine = N(6),N(6),N(6)-trimethyl-L-lysyl-[protein] + 3 S-adenosyl-L-homocysteine + 3 H(+)</text>
        <dbReference type="Rhea" id="RHEA:54192"/>
        <dbReference type="Rhea" id="RHEA-COMP:9752"/>
        <dbReference type="Rhea" id="RHEA-COMP:13826"/>
        <dbReference type="ChEBI" id="CHEBI:15378"/>
        <dbReference type="ChEBI" id="CHEBI:29969"/>
        <dbReference type="ChEBI" id="CHEBI:57856"/>
        <dbReference type="ChEBI" id="CHEBI:59789"/>
        <dbReference type="ChEBI" id="CHEBI:61961"/>
    </reaction>
</comment>
<accession>A0A1W1VCG0</accession>
<dbReference type="SUPFAM" id="SSF53335">
    <property type="entry name" value="S-adenosyl-L-methionine-dependent methyltransferases"/>
    <property type="match status" value="1"/>
</dbReference>
<evidence type="ECO:0000256" key="3">
    <source>
        <dbReference type="ARBA" id="ARBA00022603"/>
    </source>
</evidence>
<dbReference type="PANTHER" id="PTHR43648">
    <property type="entry name" value="ELECTRON TRANSFER FLAVOPROTEIN BETA SUBUNIT LYSINE METHYLTRANSFERASE"/>
    <property type="match status" value="1"/>
</dbReference>
<dbReference type="EC" id="2.1.1.-" evidence="6"/>
<dbReference type="AlphaFoldDB" id="A0A1W1VCG0"/>
<keyword evidence="7" id="KW-0687">Ribonucleoprotein</keyword>
<evidence type="ECO:0000313" key="8">
    <source>
        <dbReference type="Proteomes" id="UP000192731"/>
    </source>
</evidence>
<feature type="binding site" evidence="6">
    <location>
        <position position="181"/>
    </location>
    <ligand>
        <name>S-adenosyl-L-methionine</name>
        <dbReference type="ChEBI" id="CHEBI:59789"/>
    </ligand>
</feature>
<feature type="binding site" evidence="6">
    <location>
        <position position="247"/>
    </location>
    <ligand>
        <name>S-adenosyl-L-methionine</name>
        <dbReference type="ChEBI" id="CHEBI:59789"/>
    </ligand>
</feature>
<dbReference type="InterPro" id="IPR004498">
    <property type="entry name" value="Ribosomal_PrmA_MeTrfase"/>
</dbReference>
<dbReference type="GO" id="GO:0005840">
    <property type="term" value="C:ribosome"/>
    <property type="evidence" value="ECO:0007669"/>
    <property type="project" value="UniProtKB-KW"/>
</dbReference>
<dbReference type="STRING" id="656914.SAMN00017405_1381"/>
<feature type="binding site" evidence="6">
    <location>
        <position position="160"/>
    </location>
    <ligand>
        <name>S-adenosyl-L-methionine</name>
        <dbReference type="ChEBI" id="CHEBI:59789"/>
    </ligand>
</feature>
<dbReference type="PIRSF" id="PIRSF000401">
    <property type="entry name" value="RPL11_MTase"/>
    <property type="match status" value="1"/>
</dbReference>
<evidence type="ECO:0000256" key="5">
    <source>
        <dbReference type="ARBA" id="ARBA00022691"/>
    </source>
</evidence>
<dbReference type="InterPro" id="IPR050078">
    <property type="entry name" value="Ribosomal_L11_MeTrfase_PrmA"/>
</dbReference>
<evidence type="ECO:0000256" key="6">
    <source>
        <dbReference type="HAMAP-Rule" id="MF_00735"/>
    </source>
</evidence>
<comment type="subcellular location">
    <subcellularLocation>
        <location evidence="6">Cytoplasm</location>
    </subcellularLocation>
</comment>
<dbReference type="EMBL" id="FWWT01000017">
    <property type="protein sequence ID" value="SMB90903.1"/>
    <property type="molecule type" value="Genomic_DNA"/>
</dbReference>
<evidence type="ECO:0000313" key="7">
    <source>
        <dbReference type="EMBL" id="SMB90903.1"/>
    </source>
</evidence>
<gene>
    <name evidence="6" type="primary">prmA</name>
    <name evidence="7" type="ORF">SAMN00017405_1381</name>
</gene>
<sequence>MNWLEVKVTTVQEAIEGIANIFHEIGAGGVVIEDPQLISIYAAKGTWDAHDFTKELLDKMDVVVKGYLPVDEFIFSRLEELKLELELLKVRIGEIPTIIEEQEVKEEDWANSWKIYFKPEKIGEKTVIKPSWENYKEKPGDLVIELDPGMAFGTGNHATTSLCINLLEKYVKPEMNVIDVGCGSGILSILAAKLEAKNVEALDFDNVAVRVAKENVVINNLQDSNITVCQSDLLQKATLKADLIVANIVADIIIRMIPSVQNYLTEKGILICSGIIDERKDDVIKALEEYDFKTLEIKEKSGWVAIVVQSGLQER</sequence>